<feature type="compositionally biased region" description="Polar residues" evidence="2">
    <location>
        <begin position="1857"/>
        <end position="1880"/>
    </location>
</feature>
<feature type="compositionally biased region" description="Basic and acidic residues" evidence="2">
    <location>
        <begin position="1222"/>
        <end position="1239"/>
    </location>
</feature>
<feature type="region of interest" description="Disordered" evidence="2">
    <location>
        <begin position="2017"/>
        <end position="2091"/>
    </location>
</feature>
<feature type="compositionally biased region" description="Polar residues" evidence="2">
    <location>
        <begin position="698"/>
        <end position="710"/>
    </location>
</feature>
<feature type="compositionally biased region" description="Low complexity" evidence="2">
    <location>
        <begin position="245"/>
        <end position="266"/>
    </location>
</feature>
<evidence type="ECO:0000313" key="3">
    <source>
        <dbReference type="EMBL" id="EKD20106.1"/>
    </source>
</evidence>
<protein>
    <submittedName>
        <fullName evidence="3">Uncharacterized protein</fullName>
    </submittedName>
</protein>
<feature type="compositionally biased region" description="Low complexity" evidence="2">
    <location>
        <begin position="2141"/>
        <end position="2153"/>
    </location>
</feature>
<feature type="compositionally biased region" description="Acidic residues" evidence="2">
    <location>
        <begin position="488"/>
        <end position="499"/>
    </location>
</feature>
<feature type="compositionally biased region" description="Low complexity" evidence="2">
    <location>
        <begin position="522"/>
        <end position="537"/>
    </location>
</feature>
<feature type="region of interest" description="Disordered" evidence="2">
    <location>
        <begin position="1169"/>
        <end position="1193"/>
    </location>
</feature>
<feature type="region of interest" description="Disordered" evidence="2">
    <location>
        <begin position="1530"/>
        <end position="1568"/>
    </location>
</feature>
<sequence>MATAAAAAAAPPSGKVATLVEQLHANIDRIQQCVQSLADTAAHDAEMDALAAEREARVADLRAAHAAALQELARRRASEEQEERRREEALVAEARRREWEELCARRAREDEAREAAWRARGVERERGWRVEDGEREREWEERERVLAEGVEVRMEDLEDQMERRLAEGKAELGRLDEERKSINAQIAAALAAPTVIPEIQFRSRAKTLSRSQRNSALLSADGDHPAISSSRDVAPSHPSWSALDVSVAPAPEVAPSAPQPSDAAEASGERADEDEAGEGASVTDQLLTALETDAPEDVEAVEEEVVVGSGDVNASSEAAAREIHAQDAPVEVLGDEVPQEDEAPQEDEVSHANGAPQEATASEAGEISIEPVDLDAKRSSPEQQDEAELVGNHVSPTQDLEFAPVDLDAKRVPSETESEAVPAEELDFAPVDLDAKRTGPAADEKIETTNVTEDIPLEIARSSEVGEDIGGGAEMLEAASLAARDGEEAGQETEGDEVLQNENPDLVPTFPASDASEEQDRSIPSSPQSEQEQESLPRNLDPPTENGSEVEDGLARESESPEEQSDDANTPSLEELPESEASPAEVVLQESDDHQRSWMWVESSNGAVQRQLSGSANQPSWIESSNGSVQRYAEPSLAPLEKEGDSEWYWIETSNGSVQRLSLKDATPSGWVETANGSVHRQSQSTMIVQETADDSEWTQNETPSGSVQEHPQDTVAPEEEDESESIPIETSDGSAELPEGVEVQPARIKNSNEPIEEDSSPALQENKTQLRYSWIETSSGSIQRQLLEDDTRPLWIETSNGSVQRQPTLGSLDMVAIDELHHSSPAPNVERTDSLVNITLAKEGEVVGADQLTHANDLVTEKQCSLTVDSPLKEHYPKLGNGLAMVTMQTSLDSRTLPPESEDGKNTTELGHEPLSPAEELEEEEKPGLDEMEQQDVAPEIRETDATESVEEAGSEKATDSDLVLPTDAPLTPHEASQQDTSPLQDEAEKDMVESLEAGDANHPEDASVDNQETQASSENETGHTTQETTQLEGSSRSTSPETNDRDPTEVEQAASQPIPEKSSTEQAGDKSSPIIEKRSPRSKSIAGPEFGRRNTTSGSVFRAAAAEDTRHKRTISFDSTHSVQSEEEIFHTNANRVRASKSIEDLYPELQIRNLDFRHSRSMNFLRPAPEEKDEMDDPEAGGKAGTHERTLALLESGPAPRPIMLLLRSKTDFPGTAVIEEKPVKVEAKDQDRESVGHQLSSAITDDSQHPVEDAPILANVNEEERSQPENPSSVQESIKEIPSYGTSGLSAPTDVAIDDTASKDMSASDIPAQATTIPIGEDEESRSEETGKATGEVYSISTGSDGPSSSGDAGVSKTPEISEASTNTRENALGSPSLGISVEEEMDQTSEQEFPAINEPSASPHLDLEHPDDQRRGSRGTNYGSVSAASMPTTPIPDSDALIWGELESQNDMLGTPRRAEFGDQVGEASTTKLGQLEDEGDVTGSDSIEVQAPNSSAKEIADDHSTSFRDLNTLVERHSVCLGRTPDAEDTNGYSSWPLPVERGLATERPRSTTPSARYGNSQGHHLDLAAHHLTPLDNLEPMTASSRGDTWVSAEEEQSPSESGRVAMGEGWPFPRSRHEKPTIDIESHREDGHVARHATSDSNTEIDTDDDWSGELEHEHQVRRLEAAQRYGSLRPAPVEDDDGDEDVVERVVEIPERSTSRLGVRPESTHPTIEGADYSEDESEDESADEDYEARVRYPEDVADQYFERATTPLEVVPEHEPLNEFNDTYAAHRSSGFFFNLVDNMRSDMPARRRLQEDNAVPHQEDLEYAGSPIRRPRAVSFEEPEPEYDQDYTAGHESSLHVRTHTADTVPSFESDTRSDSLPTTPSEAGSSAVRDDVHGGHEPAIQESPGPNEIGASPARHQPPKVTEFGPALEDVYPAYAGPKPSVTSLSRESGEEYDLFPRETQQPWPVNNARFSPIGAQNGLEAHRAEMTSLGSRNPFAAAGDVDAAKPKDGNPFRRASLVVAGGRDDAHTDAADAASTTRAKPTTPSRLPLASTFASPSFSSPAYGSSPTETPSQFSPFPASTSPALPNARNPILLVNSSPDSVFAKTRHLFESASPVGSPGLMPSPITALIATRGAPPPPPPPRRSAGSRPSSLSLSQVPDEPAPLVTSSTSSGTGTGTSAHDPSGNNHHHHQHAPADVEVEEEVFLPRSLDGNGRPPSPVFTAPVSRSASVSVSSLRVEEHPVVARRSSNPFLGGLSRLVGAGLGRDENRAGGTAREPLLKKWSEGEN</sequence>
<feature type="compositionally biased region" description="Basic and acidic residues" evidence="2">
    <location>
        <begin position="1410"/>
        <end position="1420"/>
    </location>
</feature>
<evidence type="ECO:0000313" key="4">
    <source>
        <dbReference type="Proteomes" id="UP000006753"/>
    </source>
</evidence>
<keyword evidence="1" id="KW-0175">Coiled coil</keyword>
<feature type="compositionally biased region" description="Acidic residues" evidence="2">
    <location>
        <begin position="1725"/>
        <end position="1739"/>
    </location>
</feature>
<gene>
    <name evidence="3" type="ORF">MBM_02058</name>
</gene>
<feature type="region of interest" description="Disordered" evidence="2">
    <location>
        <begin position="895"/>
        <end position="1123"/>
    </location>
</feature>
<feature type="coiled-coil region" evidence="1">
    <location>
        <begin position="147"/>
        <end position="185"/>
    </location>
</feature>
<dbReference type="RefSeq" id="XP_007289947.1">
    <property type="nucleotide sequence ID" value="XM_007289885.1"/>
</dbReference>
<feature type="compositionally biased region" description="Basic and acidic residues" evidence="2">
    <location>
        <begin position="433"/>
        <end position="447"/>
    </location>
</feature>
<feature type="region of interest" description="Disordered" evidence="2">
    <location>
        <begin position="1221"/>
        <end position="1507"/>
    </location>
</feature>
<reference evidence="3 4" key="1">
    <citation type="journal article" date="2012" name="BMC Genomics">
        <title>Sequencing the genome of Marssonina brunnea reveals fungus-poplar co-evolution.</title>
        <authorList>
            <person name="Zhu S."/>
            <person name="Cao Y.-Z."/>
            <person name="Jiang C."/>
            <person name="Tan B.-Y."/>
            <person name="Wang Z."/>
            <person name="Feng S."/>
            <person name="Zhang L."/>
            <person name="Su X.-H."/>
            <person name="Brejova B."/>
            <person name="Vinar T."/>
            <person name="Xu M."/>
            <person name="Wang M.-X."/>
            <person name="Zhang S.-G."/>
            <person name="Huang M.-R."/>
            <person name="Wu R."/>
            <person name="Zhou Y."/>
        </authorList>
    </citation>
    <scope>NUCLEOTIDE SEQUENCE [LARGE SCALE GENOMIC DNA]</scope>
    <source>
        <strain evidence="3 4">MB_m1</strain>
    </source>
</reference>
<feature type="region of interest" description="Disordered" evidence="2">
    <location>
        <begin position="669"/>
        <end position="765"/>
    </location>
</feature>
<feature type="compositionally biased region" description="Low complexity" evidence="2">
    <location>
        <begin position="2222"/>
        <end position="2233"/>
    </location>
</feature>
<feature type="region of interest" description="Disordered" evidence="2">
    <location>
        <begin position="1588"/>
        <end position="1624"/>
    </location>
</feature>
<feature type="region of interest" description="Disordered" evidence="2">
    <location>
        <begin position="2109"/>
        <end position="2240"/>
    </location>
</feature>
<dbReference type="HOGENOM" id="CLU_230309_0_0_1"/>
<proteinExistence type="predicted"/>
<keyword evidence="4" id="KW-1185">Reference proteome</keyword>
<feature type="compositionally biased region" description="Polar residues" evidence="2">
    <location>
        <begin position="1557"/>
        <end position="1568"/>
    </location>
</feature>
<dbReference type="GeneID" id="18757993"/>
<organism evidence="3 4">
    <name type="scientific">Marssonina brunnea f. sp. multigermtubi (strain MB_m1)</name>
    <name type="common">Marssonina leaf spot fungus</name>
    <dbReference type="NCBI Taxonomy" id="1072389"/>
    <lineage>
        <taxon>Eukaryota</taxon>
        <taxon>Fungi</taxon>
        <taxon>Dikarya</taxon>
        <taxon>Ascomycota</taxon>
        <taxon>Pezizomycotina</taxon>
        <taxon>Leotiomycetes</taxon>
        <taxon>Helotiales</taxon>
        <taxon>Drepanopezizaceae</taxon>
        <taxon>Drepanopeziza</taxon>
    </lineage>
</organism>
<feature type="compositionally biased region" description="Basic and acidic residues" evidence="2">
    <location>
        <begin position="903"/>
        <end position="913"/>
    </location>
</feature>
<feature type="compositionally biased region" description="Polar residues" evidence="2">
    <location>
        <begin position="602"/>
        <end position="628"/>
    </location>
</feature>
<accession>K1X4L8</accession>
<feature type="coiled-coil region" evidence="1">
    <location>
        <begin position="62"/>
        <end position="97"/>
    </location>
</feature>
<dbReference type="eggNOG" id="ENOG502QZ1C">
    <property type="taxonomic scope" value="Eukaryota"/>
</dbReference>
<dbReference type="InParanoid" id="K1X4L8"/>
<feature type="compositionally biased region" description="Basic and acidic residues" evidence="2">
    <location>
        <begin position="2275"/>
        <end position="2285"/>
    </location>
</feature>
<feature type="compositionally biased region" description="Acidic residues" evidence="2">
    <location>
        <begin position="920"/>
        <end position="935"/>
    </location>
</feature>
<evidence type="ECO:0000256" key="2">
    <source>
        <dbReference type="SAM" id="MobiDB-lite"/>
    </source>
</evidence>
<feature type="compositionally biased region" description="Low complexity" evidence="2">
    <location>
        <begin position="2164"/>
        <end position="2176"/>
    </location>
</feature>
<feature type="compositionally biased region" description="Acidic residues" evidence="2">
    <location>
        <begin position="293"/>
        <end position="305"/>
    </location>
</feature>
<feature type="region of interest" description="Disordered" evidence="2">
    <location>
        <begin position="2259"/>
        <end position="2285"/>
    </location>
</feature>
<feature type="compositionally biased region" description="Low complexity" evidence="2">
    <location>
        <begin position="2047"/>
        <end position="2065"/>
    </location>
</feature>
<feature type="compositionally biased region" description="Low complexity" evidence="2">
    <location>
        <begin position="571"/>
        <end position="585"/>
    </location>
</feature>
<name>K1X4L8_MARBU</name>
<dbReference type="KEGG" id="mbe:MBM_02058"/>
<feature type="compositionally biased region" description="Polar residues" evidence="2">
    <location>
        <begin position="2066"/>
        <end position="2081"/>
    </location>
</feature>
<feature type="compositionally biased region" description="Low complexity" evidence="2">
    <location>
        <begin position="1343"/>
        <end position="1360"/>
    </location>
</feature>
<feature type="compositionally biased region" description="Acidic residues" evidence="2">
    <location>
        <begin position="333"/>
        <end position="347"/>
    </location>
</feature>
<dbReference type="EMBL" id="JH921430">
    <property type="protein sequence ID" value="EKD20106.1"/>
    <property type="molecule type" value="Genomic_DNA"/>
</dbReference>
<dbReference type="OMA" id="IHENNCK"/>
<feature type="compositionally biased region" description="Polar residues" evidence="2">
    <location>
        <begin position="1423"/>
        <end position="1437"/>
    </location>
</feature>
<dbReference type="OrthoDB" id="3558512at2759"/>
<evidence type="ECO:0000256" key="1">
    <source>
        <dbReference type="SAM" id="Coils"/>
    </source>
</evidence>
<feature type="compositionally biased region" description="Polar residues" evidence="2">
    <location>
        <begin position="1489"/>
        <end position="1502"/>
    </location>
</feature>
<feature type="compositionally biased region" description="Acidic residues" evidence="2">
    <location>
        <begin position="416"/>
        <end position="427"/>
    </location>
</feature>
<feature type="region of interest" description="Disordered" evidence="2">
    <location>
        <begin position="1806"/>
        <end position="1968"/>
    </location>
</feature>
<feature type="compositionally biased region" description="Polar residues" evidence="2">
    <location>
        <begin position="1010"/>
        <end position="1043"/>
    </location>
</feature>
<feature type="compositionally biased region" description="Polar residues" evidence="2">
    <location>
        <begin position="675"/>
        <end position="689"/>
    </location>
</feature>
<feature type="region of interest" description="Disordered" evidence="2">
    <location>
        <begin position="1705"/>
        <end position="1739"/>
    </location>
</feature>
<dbReference type="Proteomes" id="UP000006753">
    <property type="component" value="Unassembled WGS sequence"/>
</dbReference>
<feature type="region of interest" description="Disordered" evidence="2">
    <location>
        <begin position="212"/>
        <end position="628"/>
    </location>
</feature>
<feature type="region of interest" description="Disordered" evidence="2">
    <location>
        <begin position="1637"/>
        <end position="1659"/>
    </location>
</feature>
<feature type="compositionally biased region" description="Polar residues" evidence="2">
    <location>
        <begin position="976"/>
        <end position="985"/>
    </location>
</feature>